<evidence type="ECO:0000313" key="14">
    <source>
        <dbReference type="Proteomes" id="UP000195447"/>
    </source>
</evidence>
<keyword evidence="4 8" id="KW-0238">DNA-binding</keyword>
<evidence type="ECO:0000313" key="13">
    <source>
        <dbReference type="EMBL" id="OUP57795.1"/>
    </source>
</evidence>
<dbReference type="RefSeq" id="WP_022355229.1">
    <property type="nucleotide sequence ID" value="NZ_CALHAA010000031.1"/>
</dbReference>
<evidence type="ECO:0000256" key="9">
    <source>
        <dbReference type="RuleBase" id="RU000556"/>
    </source>
</evidence>
<proteinExistence type="inferred from homology"/>
<organism evidence="13 14">
    <name type="scientific">Faecalitalea cylindroides</name>
    <dbReference type="NCBI Taxonomy" id="39483"/>
    <lineage>
        <taxon>Bacteria</taxon>
        <taxon>Bacillati</taxon>
        <taxon>Bacillota</taxon>
        <taxon>Erysipelotrichia</taxon>
        <taxon>Erysipelotrichales</taxon>
        <taxon>Erysipelotrichaceae</taxon>
        <taxon>Faecalitalea</taxon>
    </lineage>
</organism>
<evidence type="ECO:0000256" key="7">
    <source>
        <dbReference type="ARBA" id="ARBA00030776"/>
    </source>
</evidence>
<dbReference type="InterPro" id="IPR001437">
    <property type="entry name" value="Tscrpt_elong_fac_GreA/B_C"/>
</dbReference>
<dbReference type="Gene3D" id="3.10.50.30">
    <property type="entry name" value="Transcription elongation factor, GreA/GreB, C-terminal domain"/>
    <property type="match status" value="1"/>
</dbReference>
<dbReference type="SUPFAM" id="SSF46557">
    <property type="entry name" value="GreA transcript cleavage protein, N-terminal domain"/>
    <property type="match status" value="1"/>
</dbReference>
<dbReference type="EMBL" id="NFKM01000019">
    <property type="protein sequence ID" value="OUP57795.1"/>
    <property type="molecule type" value="Genomic_DNA"/>
</dbReference>
<comment type="function">
    <text evidence="6 8 9">Necessary for efficient RNA polymerase transcription elongation past template-encoded arresting sites. The arresting sites in DNA have the property of trapping a certain fraction of elongating RNA polymerases that pass through, resulting in locked ternary complexes. Cleavage of the nascent transcript by cleavage factors such as GreA or GreB allows the resumption of elongation from the new 3'terminus. GreA releases sequences of 2 to 3 nucleotides.</text>
</comment>
<dbReference type="GeneID" id="79877030"/>
<evidence type="ECO:0000256" key="5">
    <source>
        <dbReference type="ARBA" id="ARBA00023163"/>
    </source>
</evidence>
<dbReference type="InterPro" id="IPR028624">
    <property type="entry name" value="Tscrpt_elong_fac_GreA/B"/>
</dbReference>
<dbReference type="PROSITE" id="PS00829">
    <property type="entry name" value="GREAB_1"/>
    <property type="match status" value="1"/>
</dbReference>
<dbReference type="InterPro" id="IPR006359">
    <property type="entry name" value="Tscrpt_elong_fac_GreA"/>
</dbReference>
<gene>
    <name evidence="8 12" type="primary">greA</name>
    <name evidence="13" type="ORF">B5F14_08520</name>
    <name evidence="12" type="ORF">POG00_07465</name>
</gene>
<evidence type="ECO:0000256" key="8">
    <source>
        <dbReference type="HAMAP-Rule" id="MF_00105"/>
    </source>
</evidence>
<name>A0A1Y3VIT4_9FIRM</name>
<dbReference type="PANTHER" id="PTHR30437">
    <property type="entry name" value="TRANSCRIPTION ELONGATION FACTOR GREA"/>
    <property type="match status" value="1"/>
</dbReference>
<sequence>MPNEKFYVTKEGYNDLVKEHEELVHKTRAEVIVELQEARAQGDLSENADYDAAREHQAQVEARIRELEALIKNSEIIEESDGKKKAAKNAVVKLGSVVTLKDLSDNVESTFSIVGSIEADPLNGKLSNNTPLAEAILDHKVGDVVTVSRVDEPYDVEITKIA</sequence>
<dbReference type="GO" id="GO:0003677">
    <property type="term" value="F:DNA binding"/>
    <property type="evidence" value="ECO:0007669"/>
    <property type="project" value="UniProtKB-UniRule"/>
</dbReference>
<dbReference type="InterPro" id="IPR022691">
    <property type="entry name" value="Tscrpt_elong_fac_GreA/B_N"/>
</dbReference>
<accession>A0A1Y3VIT4</accession>
<keyword evidence="5 8" id="KW-0804">Transcription</keyword>
<dbReference type="FunFam" id="1.10.287.180:FF:000001">
    <property type="entry name" value="Transcription elongation factor GreA"/>
    <property type="match status" value="1"/>
</dbReference>
<evidence type="ECO:0000259" key="10">
    <source>
        <dbReference type="Pfam" id="PF01272"/>
    </source>
</evidence>
<reference evidence="12" key="3">
    <citation type="submission" date="2023-01" db="EMBL/GenBank/DDBJ databases">
        <title>Human gut microbiome strain richness.</title>
        <authorList>
            <person name="Chen-Liaw A."/>
        </authorList>
    </citation>
    <scope>NUCLEOTIDE SEQUENCE</scope>
    <source>
        <strain evidence="12">D55st1_G4_D55t1_190419</strain>
    </source>
</reference>
<dbReference type="NCBIfam" id="NF001263">
    <property type="entry name" value="PRK00226.1-4"/>
    <property type="match status" value="1"/>
</dbReference>
<comment type="similarity">
    <text evidence="1 8 9">Belongs to the GreA/GreB family.</text>
</comment>
<protein>
    <recommendedName>
        <fullName evidence="2 8">Transcription elongation factor GreA</fullName>
    </recommendedName>
    <alternativeName>
        <fullName evidence="7 8">Transcript cleavage factor GreA</fullName>
    </alternativeName>
</protein>
<dbReference type="PIRSF" id="PIRSF006092">
    <property type="entry name" value="GreA_GreB"/>
    <property type="match status" value="1"/>
</dbReference>
<dbReference type="Proteomes" id="UP001220658">
    <property type="component" value="Unassembled WGS sequence"/>
</dbReference>
<dbReference type="Gene3D" id="1.10.287.180">
    <property type="entry name" value="Transcription elongation factor, GreA/GreB, N-terminal domain"/>
    <property type="match status" value="1"/>
</dbReference>
<dbReference type="SUPFAM" id="SSF54534">
    <property type="entry name" value="FKBP-like"/>
    <property type="match status" value="1"/>
</dbReference>
<dbReference type="AlphaFoldDB" id="A0A1Y3VIT4"/>
<dbReference type="NCBIfam" id="TIGR01462">
    <property type="entry name" value="greA"/>
    <property type="match status" value="1"/>
</dbReference>
<evidence type="ECO:0000256" key="1">
    <source>
        <dbReference type="ARBA" id="ARBA00008213"/>
    </source>
</evidence>
<keyword evidence="13" id="KW-0648">Protein biosynthesis</keyword>
<dbReference type="Proteomes" id="UP000195447">
    <property type="component" value="Unassembled WGS sequence"/>
</dbReference>
<feature type="domain" description="Transcription elongation factor GreA/GreB C-terminal" evidence="10">
    <location>
        <begin position="89"/>
        <end position="161"/>
    </location>
</feature>
<dbReference type="PANTHER" id="PTHR30437:SF4">
    <property type="entry name" value="TRANSCRIPTION ELONGATION FACTOR GREA"/>
    <property type="match status" value="1"/>
</dbReference>
<reference evidence="13" key="2">
    <citation type="journal article" date="2018" name="BMC Genomics">
        <title>Whole genome sequencing and function prediction of 133 gut anaerobes isolated from chicken caecum in pure cultures.</title>
        <authorList>
            <person name="Medvecky M."/>
            <person name="Cejkova D."/>
            <person name="Polansky O."/>
            <person name="Karasova D."/>
            <person name="Kubasova T."/>
            <person name="Cizek A."/>
            <person name="Rychlik I."/>
        </authorList>
    </citation>
    <scope>NUCLEOTIDE SEQUENCE</scope>
    <source>
        <strain evidence="13">An178</strain>
    </source>
</reference>
<dbReference type="InterPro" id="IPR018151">
    <property type="entry name" value="TF_GreA/GreB_CS"/>
</dbReference>
<keyword evidence="14" id="KW-1185">Reference proteome</keyword>
<dbReference type="GO" id="GO:0070063">
    <property type="term" value="F:RNA polymerase binding"/>
    <property type="evidence" value="ECO:0007669"/>
    <property type="project" value="InterPro"/>
</dbReference>
<keyword evidence="13" id="KW-0251">Elongation factor</keyword>
<evidence type="ECO:0000256" key="6">
    <source>
        <dbReference type="ARBA" id="ARBA00024916"/>
    </source>
</evidence>
<comment type="caution">
    <text evidence="13">The sequence shown here is derived from an EMBL/GenBank/DDBJ whole genome shotgun (WGS) entry which is preliminary data.</text>
</comment>
<dbReference type="HAMAP" id="MF_00105">
    <property type="entry name" value="GreA_GreB"/>
    <property type="match status" value="1"/>
</dbReference>
<dbReference type="InterPro" id="IPR023459">
    <property type="entry name" value="Tscrpt_elong_fac_GreA/B_fam"/>
</dbReference>
<feature type="domain" description="Transcription elongation factor GreA/GreB N-terminal" evidence="11">
    <location>
        <begin position="7"/>
        <end position="76"/>
    </location>
</feature>
<dbReference type="GO" id="GO:0006354">
    <property type="term" value="P:DNA-templated transcription elongation"/>
    <property type="evidence" value="ECO:0007669"/>
    <property type="project" value="TreeGrafter"/>
</dbReference>
<evidence type="ECO:0000313" key="12">
    <source>
        <dbReference type="EMBL" id="MDC0828547.1"/>
    </source>
</evidence>
<dbReference type="InterPro" id="IPR036953">
    <property type="entry name" value="GreA/GreB_C_sf"/>
</dbReference>
<reference evidence="14" key="1">
    <citation type="submission" date="2017-04" db="EMBL/GenBank/DDBJ databases">
        <title>Function of individual gut microbiota members based on whole genome sequencing of pure cultures obtained from chicken caecum.</title>
        <authorList>
            <person name="Medvecky M."/>
            <person name="Cejkova D."/>
            <person name="Polansky O."/>
            <person name="Karasova D."/>
            <person name="Kubasova T."/>
            <person name="Cizek A."/>
            <person name="Rychlik I."/>
        </authorList>
    </citation>
    <scope>NUCLEOTIDE SEQUENCE [LARGE SCALE GENOMIC DNA]</scope>
    <source>
        <strain evidence="14">An178</strain>
    </source>
</reference>
<dbReference type="InterPro" id="IPR036805">
    <property type="entry name" value="Tscrpt_elong_fac_GreA/B_N_sf"/>
</dbReference>
<dbReference type="Pfam" id="PF01272">
    <property type="entry name" value="GreA_GreB"/>
    <property type="match status" value="1"/>
</dbReference>
<keyword evidence="3 8" id="KW-0805">Transcription regulation</keyword>
<dbReference type="Pfam" id="PF03449">
    <property type="entry name" value="GreA_GreB_N"/>
    <property type="match status" value="1"/>
</dbReference>
<evidence type="ECO:0000256" key="4">
    <source>
        <dbReference type="ARBA" id="ARBA00023125"/>
    </source>
</evidence>
<keyword evidence="8" id="KW-0175">Coiled coil</keyword>
<dbReference type="GO" id="GO:0003746">
    <property type="term" value="F:translation elongation factor activity"/>
    <property type="evidence" value="ECO:0007669"/>
    <property type="project" value="UniProtKB-KW"/>
</dbReference>
<evidence type="ECO:0000256" key="2">
    <source>
        <dbReference type="ARBA" id="ARBA00013729"/>
    </source>
</evidence>
<dbReference type="EMBL" id="JAQNCK010000019">
    <property type="protein sequence ID" value="MDC0828547.1"/>
    <property type="molecule type" value="Genomic_DNA"/>
</dbReference>
<feature type="coiled-coil region" evidence="8">
    <location>
        <begin position="50"/>
        <end position="77"/>
    </location>
</feature>
<dbReference type="GO" id="GO:0032784">
    <property type="term" value="P:regulation of DNA-templated transcription elongation"/>
    <property type="evidence" value="ECO:0007669"/>
    <property type="project" value="UniProtKB-UniRule"/>
</dbReference>
<evidence type="ECO:0000256" key="3">
    <source>
        <dbReference type="ARBA" id="ARBA00023015"/>
    </source>
</evidence>
<evidence type="ECO:0000259" key="11">
    <source>
        <dbReference type="Pfam" id="PF03449"/>
    </source>
</evidence>